<accession>X0UHX5</accession>
<evidence type="ECO:0000313" key="1">
    <source>
        <dbReference type="EMBL" id="GAG05369.1"/>
    </source>
</evidence>
<sequence>DGWGFRDYNLDGLIDQGEVRPAGSENYKVDSVFGTPNDGTSSVYPFNRRRLLEDCIEVLDYSTDFDLFRDTNSLARVAEVRGWPNQGVITNVREGLVSGIVLFPPNAIQSHNGTFPRAPSFYPIHIEDRPPNLDSIGVIGELNPNTHPPAVDPQPLPGETQSVYYNQDLWFHDLPAGMDRGTVAGSGAGGAGGDGGARYQMRYAAHEYGHSWEGWPDLYDYRRIQPDSGKERYPVGTWCVMADGIRGSGYPAHPVADLKSEYSEWMEPVNLRT</sequence>
<dbReference type="EMBL" id="BARS01020273">
    <property type="protein sequence ID" value="GAG05369.1"/>
    <property type="molecule type" value="Genomic_DNA"/>
</dbReference>
<protein>
    <submittedName>
        <fullName evidence="1">Uncharacterized protein</fullName>
    </submittedName>
</protein>
<comment type="caution">
    <text evidence="1">The sequence shown here is derived from an EMBL/GenBank/DDBJ whole genome shotgun (WGS) entry which is preliminary data.</text>
</comment>
<gene>
    <name evidence="1" type="ORF">S01H1_32716</name>
</gene>
<reference evidence="1" key="1">
    <citation type="journal article" date="2014" name="Front. Microbiol.">
        <title>High frequency of phylogenetically diverse reductive dehalogenase-homologous genes in deep subseafloor sedimentary metagenomes.</title>
        <authorList>
            <person name="Kawai M."/>
            <person name="Futagami T."/>
            <person name="Toyoda A."/>
            <person name="Takaki Y."/>
            <person name="Nishi S."/>
            <person name="Hori S."/>
            <person name="Arai W."/>
            <person name="Tsubouchi T."/>
            <person name="Morono Y."/>
            <person name="Uchiyama I."/>
            <person name="Ito T."/>
            <person name="Fujiyama A."/>
            <person name="Inagaki F."/>
            <person name="Takami H."/>
        </authorList>
    </citation>
    <scope>NUCLEOTIDE SEQUENCE</scope>
    <source>
        <strain evidence="1">Expedition CK06-06</strain>
    </source>
</reference>
<organism evidence="1">
    <name type="scientific">marine sediment metagenome</name>
    <dbReference type="NCBI Taxonomy" id="412755"/>
    <lineage>
        <taxon>unclassified sequences</taxon>
        <taxon>metagenomes</taxon>
        <taxon>ecological metagenomes</taxon>
    </lineage>
</organism>
<dbReference type="AlphaFoldDB" id="X0UHX5"/>
<name>X0UHX5_9ZZZZ</name>
<proteinExistence type="predicted"/>
<feature type="non-terminal residue" evidence="1">
    <location>
        <position position="1"/>
    </location>
</feature>
<feature type="non-terminal residue" evidence="1">
    <location>
        <position position="273"/>
    </location>
</feature>